<keyword evidence="7" id="KW-0325">Glycoprotein</keyword>
<evidence type="ECO:0000256" key="6">
    <source>
        <dbReference type="ARBA" id="ARBA00023136"/>
    </source>
</evidence>
<dbReference type="Pfam" id="PF01794">
    <property type="entry name" value="Ferric_reduct"/>
    <property type="match status" value="1"/>
</dbReference>
<feature type="transmembrane region" description="Helical" evidence="9">
    <location>
        <begin position="273"/>
        <end position="294"/>
    </location>
</feature>
<dbReference type="EMBL" id="JAVLET010000001">
    <property type="protein sequence ID" value="KAL0475005.1"/>
    <property type="molecule type" value="Genomic_DNA"/>
</dbReference>
<dbReference type="InterPro" id="IPR017927">
    <property type="entry name" value="FAD-bd_FR_type"/>
</dbReference>
<dbReference type="Gene3D" id="1.20.1250.20">
    <property type="entry name" value="MFS general substrate transporter like domains"/>
    <property type="match status" value="1"/>
</dbReference>
<feature type="transmembrane region" description="Helical" evidence="9">
    <location>
        <begin position="783"/>
        <end position="804"/>
    </location>
</feature>
<comment type="caution">
    <text evidence="12">The sequence shown here is derived from an EMBL/GenBank/DDBJ whole genome shotgun (WGS) entry which is preliminary data.</text>
</comment>
<evidence type="ECO:0000256" key="2">
    <source>
        <dbReference type="ARBA" id="ARBA00022448"/>
    </source>
</evidence>
<dbReference type="CDD" id="cd06186">
    <property type="entry name" value="NOX_Duox_like_FAD_NADP"/>
    <property type="match status" value="1"/>
</dbReference>
<feature type="compositionally biased region" description="Acidic residues" evidence="8">
    <location>
        <begin position="1025"/>
        <end position="1044"/>
    </location>
</feature>
<feature type="domain" description="Major facilitator superfamily (MFS) profile" evidence="10">
    <location>
        <begin position="1"/>
        <end position="438"/>
    </location>
</feature>
<organism evidence="12 13">
    <name type="scientific">Neurospora intermedia</name>
    <dbReference type="NCBI Taxonomy" id="5142"/>
    <lineage>
        <taxon>Eukaryota</taxon>
        <taxon>Fungi</taxon>
        <taxon>Dikarya</taxon>
        <taxon>Ascomycota</taxon>
        <taxon>Pezizomycotina</taxon>
        <taxon>Sordariomycetes</taxon>
        <taxon>Sordariomycetidae</taxon>
        <taxon>Sordariales</taxon>
        <taxon>Sordariaceae</taxon>
        <taxon>Neurospora</taxon>
    </lineage>
</organism>
<dbReference type="InterPro" id="IPR020846">
    <property type="entry name" value="MFS_dom"/>
</dbReference>
<protein>
    <submittedName>
        <fullName evidence="12">MFS general substrate transporter</fullName>
    </submittedName>
</protein>
<gene>
    <name evidence="12" type="ORF">QR685DRAFT_567876</name>
</gene>
<feature type="transmembrane region" description="Helical" evidence="9">
    <location>
        <begin position="81"/>
        <end position="103"/>
    </location>
</feature>
<evidence type="ECO:0000256" key="5">
    <source>
        <dbReference type="ARBA" id="ARBA00023065"/>
    </source>
</evidence>
<feature type="transmembrane region" description="Helical" evidence="9">
    <location>
        <begin position="58"/>
        <end position="75"/>
    </location>
</feature>
<dbReference type="SUPFAM" id="SSF52343">
    <property type="entry name" value="Ferredoxin reductase-like, C-terminal NADP-linked domain"/>
    <property type="match status" value="1"/>
</dbReference>
<feature type="region of interest" description="Disordered" evidence="8">
    <location>
        <begin position="1022"/>
        <end position="1061"/>
    </location>
</feature>
<feature type="domain" description="FAD-binding FR-type" evidence="11">
    <location>
        <begin position="829"/>
        <end position="985"/>
    </location>
</feature>
<sequence>MFSTLSSYIYFPALVPMANDLGVSVSLVNLTVTSYLIVAGIAPAFMGDIADQGGRRPAYILMFILVAASNIGLALRNSYAALFVLRMVQSAGVSGLYGAAYGIIADITTVVERGFYVGSLILFTNAAPSSGPVIAGVLAQKLGWRWIFWFLAIMTGTYLVIVILLMPETQRKIVGNGSIPPRGIHNSLFETLSRKRRVRRANNDGHVEAQVAQLTDTKKARKCHIPNPFTCIPMLFLKGNLVVILIGSITYAVKMTLQTSLAAQCIDIYDLDYLQAGLIYLPSGVGGALASYATGKFLDRNVKKYCAVAGREGQYRQGEDISDFPIEKARFVGIHTLILVSSVGSAAYGVGLNERAVRSVPLTSNGQLCGTLLTDLNPHASATVQVSYNLVRCLGAGAAGAAQQPLADAAGSGWCFGVFAIIMLMASPLAMLIEKRRLEWRRAKGAWARDALRNAVSAVSSTSSSMLAVRDVQNNGEEGGDPLDLIPPEKLEYLLKLVRALFDARFIASCYNIAVLFTISVFAVLHWRKSRNDRRQWLARIRGRKSDSVQRTTRTPTTTVQPPSSPASSSRSRPGTSTPTGNWKDSLVDLERSPLLRGRTSSLTINSTRLDRKSTTIGNTVSSWLAHQPPPIPIINRTLPSNGTSLFIALWILLNIFFQMVLIPLRWDYFFVFGDKMGFMFIVNLPLLYLLSAKNQPLRLLTGYSYEALNIFHRRVGEMMCFMALVHFVSMVIWQFVLAEDWMLASKTAWAYFTHPLILCGLGTFMSYELLYFTSLGSFRQRWYELFLASHVVLQIAALVFLWFHFYTSRPYVSLSLVIFVLDRLVWRLRFKRATVTTDIQVLEDGQTFLVSADWDILPRPPRPSQHHQPWWKSPWSFFSFSHPNKSILNGWHPTDHVFLTVPSLGGSHALQAHPFTIASAAPVINPHPTSAAGEQQQQQPTHAWFNLLIRSYSGFTFDLLRYAQAGHTRVSVQLDGPYGSSHALDMLRASGSAILVAGGSGIAVTFPLVWALLQQPNQDQLLSDAEEDDEEVVAAEEEEEEEDKVARRASPSSTRRQKQRVHMLWVTHSRPHRNWIPQEQFDELVALGLDLVIPEPTEDAGRPDVAGIVKGWILDAASDGLESGVVVSGPDGLNRTVRNTCANAIREGLDVRIAVEKFGW</sequence>
<feature type="transmembrane region" description="Helical" evidence="9">
    <location>
        <begin position="413"/>
        <end position="433"/>
    </location>
</feature>
<evidence type="ECO:0000313" key="12">
    <source>
        <dbReference type="EMBL" id="KAL0475005.1"/>
    </source>
</evidence>
<feature type="transmembrane region" description="Helical" evidence="9">
    <location>
        <begin position="669"/>
        <end position="691"/>
    </location>
</feature>
<dbReference type="PROSITE" id="PS51384">
    <property type="entry name" value="FAD_FR"/>
    <property type="match status" value="1"/>
</dbReference>
<dbReference type="PROSITE" id="PS50850">
    <property type="entry name" value="MFS"/>
    <property type="match status" value="1"/>
</dbReference>
<dbReference type="Gene3D" id="3.40.50.80">
    <property type="entry name" value="Nucleotide-binding domain of ferredoxin-NADP reductase (FNR) module"/>
    <property type="match status" value="1"/>
</dbReference>
<feature type="region of interest" description="Disordered" evidence="8">
    <location>
        <begin position="544"/>
        <end position="585"/>
    </location>
</feature>
<keyword evidence="4 9" id="KW-1133">Transmembrane helix</keyword>
<dbReference type="InterPro" id="IPR011701">
    <property type="entry name" value="MFS"/>
</dbReference>
<evidence type="ECO:0000256" key="9">
    <source>
        <dbReference type="SAM" id="Phobius"/>
    </source>
</evidence>
<dbReference type="InterPro" id="IPR039261">
    <property type="entry name" value="FNR_nucleotide-bd"/>
</dbReference>
<dbReference type="PANTHER" id="PTHR32361:SF9">
    <property type="entry name" value="FERRIC REDUCTASE TRANSMEMBRANE COMPONENT 3-RELATED"/>
    <property type="match status" value="1"/>
</dbReference>
<proteinExistence type="predicted"/>
<feature type="transmembrane region" description="Helical" evidence="9">
    <location>
        <begin position="719"/>
        <end position="737"/>
    </location>
</feature>
<keyword evidence="5" id="KW-0406">Ion transport</keyword>
<feature type="transmembrane region" description="Helical" evidence="9">
    <location>
        <begin position="21"/>
        <end position="46"/>
    </location>
</feature>
<feature type="transmembrane region" description="Helical" evidence="9">
    <location>
        <begin position="506"/>
        <end position="527"/>
    </location>
</feature>
<dbReference type="Proteomes" id="UP001451303">
    <property type="component" value="Unassembled WGS sequence"/>
</dbReference>
<evidence type="ECO:0000256" key="4">
    <source>
        <dbReference type="ARBA" id="ARBA00022989"/>
    </source>
</evidence>
<keyword evidence="3 9" id="KW-0812">Transmembrane</keyword>
<dbReference type="InterPro" id="IPR013130">
    <property type="entry name" value="Fe3_Rdtase_TM_dom"/>
</dbReference>
<evidence type="ECO:0000256" key="3">
    <source>
        <dbReference type="ARBA" id="ARBA00022692"/>
    </source>
</evidence>
<dbReference type="PANTHER" id="PTHR32361">
    <property type="entry name" value="FERRIC/CUPRIC REDUCTASE TRANSMEMBRANE COMPONENT"/>
    <property type="match status" value="1"/>
</dbReference>
<evidence type="ECO:0000256" key="1">
    <source>
        <dbReference type="ARBA" id="ARBA00004141"/>
    </source>
</evidence>
<evidence type="ECO:0000313" key="13">
    <source>
        <dbReference type="Proteomes" id="UP001451303"/>
    </source>
</evidence>
<accession>A0ABR3DQR4</accession>
<dbReference type="SFLD" id="SFLDG01168">
    <property type="entry name" value="Ferric_reductase_subgroup_(FRE"/>
    <property type="match status" value="1"/>
</dbReference>
<reference evidence="12 13" key="1">
    <citation type="submission" date="2023-09" db="EMBL/GenBank/DDBJ databases">
        <title>Multi-omics analysis of a traditional fermented food reveals byproduct-associated fungal strains for waste-to-food upcycling.</title>
        <authorList>
            <consortium name="Lawrence Berkeley National Laboratory"/>
            <person name="Rekdal V.M."/>
            <person name="Villalobos-Escobedo J.M."/>
            <person name="Rodriguez-Valeron N."/>
            <person name="Garcia M.O."/>
            <person name="Vasquez D.P."/>
            <person name="Damayanti I."/>
            <person name="Sorensen P.M."/>
            <person name="Baidoo E.E."/>
            <person name="De Carvalho A.C."/>
            <person name="Riley R."/>
            <person name="Lipzen A."/>
            <person name="He G."/>
            <person name="Yan M."/>
            <person name="Haridas S."/>
            <person name="Daum C."/>
            <person name="Yoshinaga Y."/>
            <person name="Ng V."/>
            <person name="Grigoriev I.V."/>
            <person name="Munk R."/>
            <person name="Nuraida L."/>
            <person name="Wijaya C.H."/>
            <person name="Morales P.-C."/>
            <person name="Keasling J.D."/>
        </authorList>
    </citation>
    <scope>NUCLEOTIDE SEQUENCE [LARGE SCALE GENOMIC DNA]</scope>
    <source>
        <strain evidence="12 13">FGSC 2613</strain>
    </source>
</reference>
<keyword evidence="2" id="KW-0813">Transport</keyword>
<feature type="transmembrane region" description="Helical" evidence="9">
    <location>
        <begin position="146"/>
        <end position="166"/>
    </location>
</feature>
<comment type="subcellular location">
    <subcellularLocation>
        <location evidence="1">Membrane</location>
        <topology evidence="1">Multi-pass membrane protein</topology>
    </subcellularLocation>
</comment>
<dbReference type="Pfam" id="PF07690">
    <property type="entry name" value="MFS_1"/>
    <property type="match status" value="1"/>
</dbReference>
<keyword evidence="6 9" id="KW-0472">Membrane</keyword>
<evidence type="ECO:0000259" key="11">
    <source>
        <dbReference type="PROSITE" id="PS51384"/>
    </source>
</evidence>
<keyword evidence="13" id="KW-1185">Reference proteome</keyword>
<feature type="compositionally biased region" description="Low complexity" evidence="8">
    <location>
        <begin position="549"/>
        <end position="581"/>
    </location>
</feature>
<feature type="transmembrane region" description="Helical" evidence="9">
    <location>
        <begin position="646"/>
        <end position="663"/>
    </location>
</feature>
<feature type="transmembrane region" description="Helical" evidence="9">
    <location>
        <begin position="229"/>
        <end position="253"/>
    </location>
</feature>
<name>A0ABR3DQR4_NEUIN</name>
<evidence type="ECO:0000256" key="7">
    <source>
        <dbReference type="ARBA" id="ARBA00023180"/>
    </source>
</evidence>
<feature type="transmembrane region" description="Helical" evidence="9">
    <location>
        <begin position="749"/>
        <end position="771"/>
    </location>
</feature>
<dbReference type="SUPFAM" id="SSF103473">
    <property type="entry name" value="MFS general substrate transporter"/>
    <property type="match status" value="1"/>
</dbReference>
<dbReference type="InterPro" id="IPR051410">
    <property type="entry name" value="Ferric/Cupric_Reductase"/>
</dbReference>
<dbReference type="InterPro" id="IPR036259">
    <property type="entry name" value="MFS_trans_sf"/>
</dbReference>
<evidence type="ECO:0000256" key="8">
    <source>
        <dbReference type="SAM" id="MobiDB-lite"/>
    </source>
</evidence>
<evidence type="ECO:0000259" key="10">
    <source>
        <dbReference type="PROSITE" id="PS50850"/>
    </source>
</evidence>